<reference evidence="2 3" key="1">
    <citation type="submission" date="2019-03" db="EMBL/GenBank/DDBJ databases">
        <title>Genomic Encyclopedia of Type Strains, Phase IV (KMG-IV): sequencing the most valuable type-strain genomes for metagenomic binning, comparative biology and taxonomic classification.</title>
        <authorList>
            <person name="Goeker M."/>
        </authorList>
    </citation>
    <scope>NUCLEOTIDE SEQUENCE [LARGE SCALE GENOMIC DNA]</scope>
    <source>
        <strain evidence="2 3">DSM 23802</strain>
    </source>
</reference>
<evidence type="ECO:0000313" key="2">
    <source>
        <dbReference type="EMBL" id="TCS82965.1"/>
    </source>
</evidence>
<dbReference type="PANTHER" id="PTHR38032:SF1">
    <property type="entry name" value="RNA-BINDING PROTEIN KHPB N-TERMINAL DOMAIN-CONTAINING PROTEIN"/>
    <property type="match status" value="1"/>
</dbReference>
<dbReference type="RefSeq" id="WP_132768343.1">
    <property type="nucleotide sequence ID" value="NZ_SMAB01000007.1"/>
</dbReference>
<evidence type="ECO:0000259" key="1">
    <source>
        <dbReference type="Pfam" id="PF20250"/>
    </source>
</evidence>
<gene>
    <name evidence="2" type="ORF">EDD72_10748</name>
</gene>
<dbReference type="InterPro" id="IPR046865">
    <property type="entry name" value="FapA_b_solenoid"/>
</dbReference>
<comment type="caution">
    <text evidence="2">The sequence shown here is derived from an EMBL/GenBank/DDBJ whole genome shotgun (WGS) entry which is preliminary data.</text>
</comment>
<organism evidence="2 3">
    <name type="scientific">Tepidibacillus fermentans</name>
    <dbReference type="NCBI Taxonomy" id="1281767"/>
    <lineage>
        <taxon>Bacteria</taxon>
        <taxon>Bacillati</taxon>
        <taxon>Bacillota</taxon>
        <taxon>Bacilli</taxon>
        <taxon>Bacillales</taxon>
        <taxon>Bacillaceae</taxon>
        <taxon>Tepidibacillus</taxon>
    </lineage>
</organism>
<dbReference type="InterPro" id="IPR005646">
    <property type="entry name" value="FapA"/>
</dbReference>
<dbReference type="OrthoDB" id="9816426at2"/>
<dbReference type="Pfam" id="PF20250">
    <property type="entry name" value="FapA_N"/>
    <property type="match status" value="1"/>
</dbReference>
<feature type="domain" description="Flagellar Assembly Protein A N-terminal region" evidence="1">
    <location>
        <begin position="12"/>
        <end position="186"/>
    </location>
</feature>
<dbReference type="InterPro" id="IPR046866">
    <property type="entry name" value="FapA_N"/>
</dbReference>
<dbReference type="AlphaFoldDB" id="A0A4R3KHM1"/>
<accession>A0A4R3KHM1</accession>
<sequence length="471" mass="52970">MTWKLTDLNEIVKVKIDQSDMVAILSIREDERLNEEIPLHLMIELLKQQQIIYGIDEQLLSLICKHPLSYSEKQIEIAKGLKPIHGENAKIKWVILEEKERNKPKVVEGDRVDYYSVNTIINVKKGELIAQKIPATKGEEGKTVRGKTIPAKPGKDLSFKIGKNVVLNETKDSIYASVDGQVVIDDKVQVLPIYEVKGDVDFSVGNIDFVGTVIVSGNVLDGFKIHALDDIKIFGYVEGAELISKRGNIEIQQGVIGYQRSTIRAAKSVKALYIMDATVYAGENVHISQSIMRSEIIAGKEVICLGTKGLIVGGQTNAGTKVIASIIGNHLATPTSIEVGINPMLREELRELQEKKRENFQLFDKIEKAIHFINRLQRTMGDLPPNKQSLLTELLNQKSLIEKRMKELDLREKTIEINMNMNDQSSIEVQNVIYPGVKLVIGKQRKFIKDVHKCVKFIFEEGEIVSRQLLP</sequence>
<proteinExistence type="predicted"/>
<dbReference type="EMBL" id="SMAB01000007">
    <property type="protein sequence ID" value="TCS82965.1"/>
    <property type="molecule type" value="Genomic_DNA"/>
</dbReference>
<dbReference type="PANTHER" id="PTHR38032">
    <property type="entry name" value="POLYMERASE-RELATED"/>
    <property type="match status" value="1"/>
</dbReference>
<dbReference type="Proteomes" id="UP000295788">
    <property type="component" value="Unassembled WGS sequence"/>
</dbReference>
<protein>
    <recommendedName>
        <fullName evidence="1">Flagellar Assembly Protein A N-terminal region domain-containing protein</fullName>
    </recommendedName>
</protein>
<keyword evidence="3" id="KW-1185">Reference proteome</keyword>
<evidence type="ECO:0000313" key="3">
    <source>
        <dbReference type="Proteomes" id="UP000295788"/>
    </source>
</evidence>
<dbReference type="Pfam" id="PF03961">
    <property type="entry name" value="FapA"/>
    <property type="match status" value="1"/>
</dbReference>
<name>A0A4R3KHM1_9BACI</name>